<evidence type="ECO:0000313" key="1">
    <source>
        <dbReference type="EMBL" id="KAA8515192.1"/>
    </source>
</evidence>
<proteinExistence type="predicted"/>
<organism evidence="1 2">
    <name type="scientific">Nyssa sinensis</name>
    <dbReference type="NCBI Taxonomy" id="561372"/>
    <lineage>
        <taxon>Eukaryota</taxon>
        <taxon>Viridiplantae</taxon>
        <taxon>Streptophyta</taxon>
        <taxon>Embryophyta</taxon>
        <taxon>Tracheophyta</taxon>
        <taxon>Spermatophyta</taxon>
        <taxon>Magnoliopsida</taxon>
        <taxon>eudicotyledons</taxon>
        <taxon>Gunneridae</taxon>
        <taxon>Pentapetalae</taxon>
        <taxon>asterids</taxon>
        <taxon>Cornales</taxon>
        <taxon>Nyssaceae</taxon>
        <taxon>Nyssa</taxon>
    </lineage>
</organism>
<dbReference type="Proteomes" id="UP000325577">
    <property type="component" value="Linkage Group LG9"/>
</dbReference>
<dbReference type="OrthoDB" id="1906820at2759"/>
<accession>A0A5J4ZBP9</accession>
<reference evidence="1 2" key="1">
    <citation type="submission" date="2019-09" db="EMBL/GenBank/DDBJ databases">
        <title>A chromosome-level genome assembly of the Chinese tupelo Nyssa sinensis.</title>
        <authorList>
            <person name="Yang X."/>
            <person name="Kang M."/>
            <person name="Yang Y."/>
            <person name="Xiong H."/>
            <person name="Wang M."/>
            <person name="Zhang Z."/>
            <person name="Wang Z."/>
            <person name="Wu H."/>
            <person name="Ma T."/>
            <person name="Liu J."/>
            <person name="Xi Z."/>
        </authorList>
    </citation>
    <scope>NUCLEOTIDE SEQUENCE [LARGE SCALE GENOMIC DNA]</scope>
    <source>
        <strain evidence="1">J267</strain>
        <tissue evidence="1">Leaf</tissue>
    </source>
</reference>
<protein>
    <submittedName>
        <fullName evidence="1">Uncharacterized protein</fullName>
    </submittedName>
</protein>
<keyword evidence="2" id="KW-1185">Reference proteome</keyword>
<name>A0A5J4ZBP9_9ASTE</name>
<sequence>MVPRSMTWDSKLIHSLFLYFEASDICRIPLGIRAAPDRLIWHFQPRVYLRCFREEVEWCCIILWGIWNSRNAIVHGGSARDPDSVDLWAKDYLEEFKQACRRMSYVVPGVVPIGVTKWRRPHEGNFKLNVDGRWILEAGSRSIGGVIWD</sequence>
<dbReference type="AlphaFoldDB" id="A0A5J4ZBP9"/>
<gene>
    <name evidence="1" type="ORF">F0562_018371</name>
</gene>
<evidence type="ECO:0000313" key="2">
    <source>
        <dbReference type="Proteomes" id="UP000325577"/>
    </source>
</evidence>
<dbReference type="EMBL" id="CM018052">
    <property type="protein sequence ID" value="KAA8515192.1"/>
    <property type="molecule type" value="Genomic_DNA"/>
</dbReference>